<dbReference type="InterPro" id="IPR005754">
    <property type="entry name" value="Sortase"/>
</dbReference>
<keyword evidence="1" id="KW-0645">Protease</keyword>
<dbReference type="CDD" id="cd06165">
    <property type="entry name" value="Sortase_A"/>
    <property type="match status" value="1"/>
</dbReference>
<evidence type="ECO:0000313" key="6">
    <source>
        <dbReference type="Proteomes" id="UP001264335"/>
    </source>
</evidence>
<dbReference type="SUPFAM" id="SSF63817">
    <property type="entry name" value="Sortase"/>
    <property type="match status" value="1"/>
</dbReference>
<dbReference type="GO" id="GO:0006508">
    <property type="term" value="P:proteolysis"/>
    <property type="evidence" value="ECO:0007669"/>
    <property type="project" value="UniProtKB-KW"/>
</dbReference>
<keyword evidence="3" id="KW-0788">Thiol protease</keyword>
<gene>
    <name evidence="5" type="ORF">P7D79_22250</name>
</gene>
<name>A0ABD5FG06_ENTAV</name>
<dbReference type="Proteomes" id="UP001264335">
    <property type="component" value="Unassembled WGS sequence"/>
</dbReference>
<organism evidence="5 6">
    <name type="scientific">Enterococcus avium</name>
    <name type="common">Streptococcus avium</name>
    <dbReference type="NCBI Taxonomy" id="33945"/>
    <lineage>
        <taxon>Bacteria</taxon>
        <taxon>Bacillati</taxon>
        <taxon>Bacillota</taxon>
        <taxon>Bacilli</taxon>
        <taxon>Lactobacillales</taxon>
        <taxon>Enterococcaceae</taxon>
        <taxon>Enterococcus</taxon>
    </lineage>
</organism>
<dbReference type="NCBIfam" id="TIGR01076">
    <property type="entry name" value="sortase_fam"/>
    <property type="match status" value="1"/>
</dbReference>
<accession>A0ABD5FG06</accession>
<dbReference type="Pfam" id="PF04203">
    <property type="entry name" value="Sortase"/>
    <property type="match status" value="1"/>
</dbReference>
<reference evidence="5 6" key="1">
    <citation type="submission" date="2023-03" db="EMBL/GenBank/DDBJ databases">
        <authorList>
            <person name="Shen W."/>
            <person name="Cai J."/>
        </authorList>
    </citation>
    <scope>NUCLEOTIDE SEQUENCE [LARGE SCALE GENOMIC DNA]</scope>
    <source>
        <strain evidence="5 6">Y2</strain>
    </source>
</reference>
<evidence type="ECO:0000256" key="2">
    <source>
        <dbReference type="ARBA" id="ARBA00022801"/>
    </source>
</evidence>
<comment type="caution">
    <text evidence="5">The sequence shown here is derived from an EMBL/GenBank/DDBJ whole genome shotgun (WGS) entry which is preliminary data.</text>
</comment>
<dbReference type="GO" id="GO:0008234">
    <property type="term" value="F:cysteine-type peptidase activity"/>
    <property type="evidence" value="ECO:0007669"/>
    <property type="project" value="UniProtKB-KW"/>
</dbReference>
<dbReference type="EMBL" id="JARPWY010000123">
    <property type="protein sequence ID" value="MDT2516949.1"/>
    <property type="molecule type" value="Genomic_DNA"/>
</dbReference>
<dbReference type="RefSeq" id="WP_311871803.1">
    <property type="nucleotide sequence ID" value="NZ_JARPVY010000011.1"/>
</dbReference>
<feature type="active site" description="Acyl-thioester intermediate" evidence="4">
    <location>
        <position position="194"/>
    </location>
</feature>
<evidence type="ECO:0000256" key="4">
    <source>
        <dbReference type="PIRSR" id="PIRSR605754-1"/>
    </source>
</evidence>
<dbReference type="Gene3D" id="2.40.260.10">
    <property type="entry name" value="Sortase"/>
    <property type="match status" value="1"/>
</dbReference>
<dbReference type="InterPro" id="IPR042007">
    <property type="entry name" value="Sortase_A"/>
</dbReference>
<keyword evidence="2" id="KW-0378">Hydrolase</keyword>
<proteinExistence type="predicted"/>
<dbReference type="AlphaFoldDB" id="A0ABD5FG06"/>
<sequence length="233" mass="25670">MKQKIIGLLGILLILSGSLFLFNKPIKNYVVEKTGEKYEISKVTKKEIEENQQTETTFDFDAVKPLSLNAIAKSQLSGKSKKLPVIASVAIPSVGICLPVFKGLENDGLYYGAGTLSADQKMGEGNYGIASHRSDQADLLFTPLEQVSIGAKIYLTDLTNVYTYVAVWKEKIDPERVEVLDVDPDRSLVTLLTCGDIYATNRIVVQGELESITPIDQLTEEAVNAFDLPMKTY</sequence>
<evidence type="ECO:0000256" key="1">
    <source>
        <dbReference type="ARBA" id="ARBA00022670"/>
    </source>
</evidence>
<protein>
    <submittedName>
        <fullName evidence="5">Class A sortase</fullName>
    </submittedName>
</protein>
<feature type="active site" description="Proton donor/acceptor" evidence="4">
    <location>
        <position position="132"/>
    </location>
</feature>
<dbReference type="InterPro" id="IPR023365">
    <property type="entry name" value="Sortase_dom-sf"/>
</dbReference>
<evidence type="ECO:0000256" key="3">
    <source>
        <dbReference type="ARBA" id="ARBA00022807"/>
    </source>
</evidence>
<evidence type="ECO:0000313" key="5">
    <source>
        <dbReference type="EMBL" id="MDT2516949.1"/>
    </source>
</evidence>